<dbReference type="PROSITE" id="PS51192">
    <property type="entry name" value="HELICASE_ATP_BIND_1"/>
    <property type="match status" value="1"/>
</dbReference>
<dbReference type="EC" id="7.4.2.8" evidence="12"/>
<feature type="domain" description="Helicase C-terminal" evidence="14">
    <location>
        <begin position="420"/>
        <end position="584"/>
    </location>
</feature>
<dbReference type="SUPFAM" id="SSF52540">
    <property type="entry name" value="P-loop containing nucleoside triphosphate hydrolases"/>
    <property type="match status" value="2"/>
</dbReference>
<keyword evidence="8 12" id="KW-0653">Protein transport</keyword>
<dbReference type="EMBL" id="LT840184">
    <property type="protein sequence ID" value="SMF87893.1"/>
    <property type="molecule type" value="Genomic_DNA"/>
</dbReference>
<dbReference type="CDD" id="cd18803">
    <property type="entry name" value="SF2_C_secA"/>
    <property type="match status" value="1"/>
</dbReference>
<dbReference type="RefSeq" id="WP_208914786.1">
    <property type="nucleotide sequence ID" value="NZ_LT840184.1"/>
</dbReference>
<dbReference type="GO" id="GO:0043952">
    <property type="term" value="P:protein transport by the Sec complex"/>
    <property type="evidence" value="ECO:0007669"/>
    <property type="project" value="TreeGrafter"/>
</dbReference>
<dbReference type="InterPro" id="IPR011130">
    <property type="entry name" value="SecA_preprotein_X-link_dom"/>
</dbReference>
<dbReference type="Gene3D" id="1.10.3060.10">
    <property type="entry name" value="Helical scaffold and wing domains of SecA"/>
    <property type="match status" value="2"/>
</dbReference>
<organism evidence="16 17">
    <name type="scientific">Paenibacillus uliginis N3/975</name>
    <dbReference type="NCBI Taxonomy" id="1313296"/>
    <lineage>
        <taxon>Bacteria</taxon>
        <taxon>Bacillati</taxon>
        <taxon>Bacillota</taxon>
        <taxon>Bacilli</taxon>
        <taxon>Bacillales</taxon>
        <taxon>Paenibacillaceae</taxon>
        <taxon>Paenibacillus</taxon>
    </lineage>
</organism>
<keyword evidence="7 12" id="KW-0067">ATP-binding</keyword>
<dbReference type="InterPro" id="IPR026389">
    <property type="entry name" value="SecA_Actinobact-type"/>
</dbReference>
<keyword evidence="6 12" id="KW-0547">Nucleotide-binding</keyword>
<dbReference type="CDD" id="cd17928">
    <property type="entry name" value="DEXDc_SecA"/>
    <property type="match status" value="1"/>
</dbReference>
<feature type="domain" description="SecA family profile" evidence="15">
    <location>
        <begin position="6"/>
        <end position="584"/>
    </location>
</feature>
<dbReference type="Pfam" id="PF07516">
    <property type="entry name" value="SecA_SW"/>
    <property type="match status" value="2"/>
</dbReference>
<evidence type="ECO:0000256" key="2">
    <source>
        <dbReference type="ARBA" id="ARBA00007650"/>
    </source>
</evidence>
<evidence type="ECO:0000256" key="3">
    <source>
        <dbReference type="ARBA" id="ARBA00022448"/>
    </source>
</evidence>
<dbReference type="GO" id="GO:0006605">
    <property type="term" value="P:protein targeting"/>
    <property type="evidence" value="ECO:0007669"/>
    <property type="project" value="UniProtKB-UniRule"/>
</dbReference>
<dbReference type="Pfam" id="PF21090">
    <property type="entry name" value="P-loop_SecA"/>
    <property type="match status" value="2"/>
</dbReference>
<comment type="similarity">
    <text evidence="2 12">Belongs to the SecA family.</text>
</comment>
<evidence type="ECO:0000256" key="1">
    <source>
        <dbReference type="ARBA" id="ARBA00004170"/>
    </source>
</evidence>
<gene>
    <name evidence="12" type="primary">secA</name>
    <name evidence="16" type="ORF">SAMN05661091_3995</name>
</gene>
<proteinExistence type="inferred from homology"/>
<feature type="binding site" evidence="12">
    <location>
        <position position="88"/>
    </location>
    <ligand>
        <name>ATP</name>
        <dbReference type="ChEBI" id="CHEBI:30616"/>
    </ligand>
</feature>
<keyword evidence="9 12" id="KW-1278">Translocase</keyword>
<keyword evidence="17" id="KW-1185">Reference proteome</keyword>
<evidence type="ECO:0000259" key="14">
    <source>
        <dbReference type="PROSITE" id="PS51194"/>
    </source>
</evidence>
<comment type="catalytic activity">
    <reaction evidence="12">
        <text>ATP + H2O + cellular proteinSide 1 = ADP + phosphate + cellular proteinSide 2.</text>
        <dbReference type="EC" id="7.4.2.8"/>
    </reaction>
</comment>
<keyword evidence="11 12" id="KW-0472">Membrane</keyword>
<dbReference type="SUPFAM" id="SSF81767">
    <property type="entry name" value="Pre-protein crosslinking domain of SecA"/>
    <property type="match status" value="1"/>
</dbReference>
<dbReference type="PANTHER" id="PTHR30612">
    <property type="entry name" value="SECA INNER MEMBRANE COMPONENT OF SEC PROTEIN SECRETION SYSTEM"/>
    <property type="match status" value="1"/>
</dbReference>
<dbReference type="PANTHER" id="PTHR30612:SF0">
    <property type="entry name" value="CHLOROPLAST PROTEIN-TRANSPORTING ATPASE"/>
    <property type="match status" value="1"/>
</dbReference>
<dbReference type="InterPro" id="IPR014001">
    <property type="entry name" value="Helicase_ATP-bd"/>
</dbReference>
<evidence type="ECO:0000256" key="5">
    <source>
        <dbReference type="ARBA" id="ARBA00022490"/>
    </source>
</evidence>
<feature type="binding site" evidence="12">
    <location>
        <begin position="106"/>
        <end position="110"/>
    </location>
    <ligand>
        <name>ATP</name>
        <dbReference type="ChEBI" id="CHEBI:30616"/>
    </ligand>
</feature>
<dbReference type="NCBIfam" id="TIGR04221">
    <property type="entry name" value="SecA2_Mycobac"/>
    <property type="match status" value="1"/>
</dbReference>
<evidence type="ECO:0000256" key="11">
    <source>
        <dbReference type="ARBA" id="ARBA00023136"/>
    </source>
</evidence>
<sequence>MKSVKHNIYNKMNMALYRHRLKPYYEILKSIKSFQMNDWSDSKIKGFAQELKHKSQTGVPLKNLLTEAAALVGEAVWRSLRIRLYETQLVAGLALHDANMVEMHTGEGKTLSAVLPAYLNALQGKGSHIFTFNDYLASRDADWMGPVYQFLDLTVGRITEGSNMQERKSAYSADITYLTAKQACFDYMKDSLVYDVNKRVQRSLHFVLVDEADSILIDEARIPLVIAGKTDDTRVNFSRMSSIVKQLLPVIDYDTDENERNVYLTEAGAEKVESLLHCGNLYDIENSDKLSELNCGLHAEVLLKKGVHYIVRDGAVQLIDEFTGRIADKRHWPDGLQAAVEVKEGLKVQAGGKILGSMTLQHFLSLYQKICGMTATAQSSADEFRDIYALDVVIIPPNKPCQRIDFPHLIFSDKEAKRKAIISEIVSVHETGRPILVGTSSVEESNQLSNDLVRKGIPCHVLNAQHDQQEAEIISRAGVLNAVTVSTNMAGRGVDIILGGGDPEEYKKVVALGGLYVIGTNLHESSRVDKQLRGRAGRQGDPGSSKFIISLEDDILVKFGLKEALPKEYCSLRQETPLKGSKIQNIINHIQLVIEGQNYDIKKTLNKYADLLEQQRRILYARRTDVLFDIIKPSILASKEPEWYRKLCHTFGQIEVDEKEKYVLLVQIDKCWSDYLEYASYVKEGIHLESLSNKNPLDEYNRLIIQSYEELNQNIETEVLHIFLKMDLTKEMINLDLNEMRIPSATWTYIINDNFFQNRVNLF</sequence>
<dbReference type="GO" id="GO:0005524">
    <property type="term" value="F:ATP binding"/>
    <property type="evidence" value="ECO:0007669"/>
    <property type="project" value="UniProtKB-UniRule"/>
</dbReference>
<dbReference type="InterPro" id="IPR027417">
    <property type="entry name" value="P-loop_NTPase"/>
</dbReference>
<keyword evidence="3 12" id="KW-0813">Transport</keyword>
<dbReference type="Gene3D" id="3.90.1440.10">
    <property type="entry name" value="SecA, preprotein cross-linking domain"/>
    <property type="match status" value="1"/>
</dbReference>
<dbReference type="PROSITE" id="PS51196">
    <property type="entry name" value="SECA_MOTOR_DEAD"/>
    <property type="match status" value="1"/>
</dbReference>
<dbReference type="Proteomes" id="UP000192940">
    <property type="component" value="Chromosome I"/>
</dbReference>
<dbReference type="STRING" id="1313296.SAMN05661091_3995"/>
<dbReference type="SMART" id="SM00958">
    <property type="entry name" value="SecA_PP_bind"/>
    <property type="match status" value="1"/>
</dbReference>
<dbReference type="FunFam" id="3.40.50.300:FF:000429">
    <property type="entry name" value="Preprotein translocase subunit SecA"/>
    <property type="match status" value="1"/>
</dbReference>
<dbReference type="PROSITE" id="PS01312">
    <property type="entry name" value="SECA"/>
    <property type="match status" value="1"/>
</dbReference>
<evidence type="ECO:0000256" key="10">
    <source>
        <dbReference type="ARBA" id="ARBA00023010"/>
    </source>
</evidence>
<accession>A0A1X7HJP6</accession>
<dbReference type="InterPro" id="IPR036266">
    <property type="entry name" value="SecA_Wing/Scaffold_sf"/>
</dbReference>
<dbReference type="InterPro" id="IPR011115">
    <property type="entry name" value="SecA_DEAD"/>
</dbReference>
<evidence type="ECO:0000313" key="16">
    <source>
        <dbReference type="EMBL" id="SMF87893.1"/>
    </source>
</evidence>
<evidence type="ECO:0000256" key="9">
    <source>
        <dbReference type="ARBA" id="ARBA00022967"/>
    </source>
</evidence>
<dbReference type="GO" id="GO:0005886">
    <property type="term" value="C:plasma membrane"/>
    <property type="evidence" value="ECO:0007669"/>
    <property type="project" value="UniProtKB-SubCell"/>
</dbReference>
<evidence type="ECO:0000259" key="13">
    <source>
        <dbReference type="PROSITE" id="PS51192"/>
    </source>
</evidence>
<name>A0A1X7HJP6_9BACL</name>
<dbReference type="HAMAP" id="MF_01382">
    <property type="entry name" value="SecA"/>
    <property type="match status" value="1"/>
</dbReference>
<dbReference type="InterPro" id="IPR036670">
    <property type="entry name" value="SecA_X-link_sf"/>
</dbReference>
<keyword evidence="5 12" id="KW-0963">Cytoplasm</keyword>
<evidence type="ECO:0000259" key="15">
    <source>
        <dbReference type="PROSITE" id="PS51196"/>
    </source>
</evidence>
<dbReference type="PRINTS" id="PR00906">
    <property type="entry name" value="SECA"/>
</dbReference>
<dbReference type="InterPro" id="IPR020937">
    <property type="entry name" value="SecA_CS"/>
</dbReference>
<comment type="subcellular location">
    <subcellularLocation>
        <location evidence="12">Cell membrane</location>
        <topology evidence="12">Peripheral membrane protein</topology>
        <orientation evidence="12">Cytoplasmic side</orientation>
    </subcellularLocation>
    <subcellularLocation>
        <location evidence="12">Cytoplasm</location>
    </subcellularLocation>
    <subcellularLocation>
        <location evidence="1">Membrane</location>
        <topology evidence="1">Peripheral membrane protein</topology>
    </subcellularLocation>
    <text evidence="12">Distribution is 50-50.</text>
</comment>
<dbReference type="PROSITE" id="PS51194">
    <property type="entry name" value="HELICASE_CTER"/>
    <property type="match status" value="1"/>
</dbReference>
<dbReference type="GO" id="GO:0031522">
    <property type="term" value="C:cell envelope Sec protein transport complex"/>
    <property type="evidence" value="ECO:0007669"/>
    <property type="project" value="TreeGrafter"/>
</dbReference>
<dbReference type="AlphaFoldDB" id="A0A1X7HJP6"/>
<dbReference type="SUPFAM" id="SSF81886">
    <property type="entry name" value="Helical scaffold and wing domains of SecA"/>
    <property type="match status" value="1"/>
</dbReference>
<protein>
    <recommendedName>
        <fullName evidence="12">Protein translocase subunit SecA</fullName>
        <ecNumber evidence="12">7.4.2.8</ecNumber>
    </recommendedName>
</protein>
<dbReference type="Pfam" id="PF07517">
    <property type="entry name" value="SecA_DEAD"/>
    <property type="match status" value="1"/>
</dbReference>
<dbReference type="GO" id="GO:0017038">
    <property type="term" value="P:protein import"/>
    <property type="evidence" value="ECO:0007669"/>
    <property type="project" value="InterPro"/>
</dbReference>
<dbReference type="Pfam" id="PF01043">
    <property type="entry name" value="SecA_PP_bind"/>
    <property type="match status" value="1"/>
</dbReference>
<dbReference type="InterPro" id="IPR011116">
    <property type="entry name" value="SecA_Wing/Scaffold"/>
</dbReference>
<evidence type="ECO:0000256" key="8">
    <source>
        <dbReference type="ARBA" id="ARBA00022927"/>
    </source>
</evidence>
<dbReference type="GO" id="GO:0008564">
    <property type="term" value="F:protein-exporting ATPase activity"/>
    <property type="evidence" value="ECO:0007669"/>
    <property type="project" value="UniProtKB-EC"/>
</dbReference>
<keyword evidence="4 12" id="KW-1003">Cell membrane</keyword>
<evidence type="ECO:0000256" key="4">
    <source>
        <dbReference type="ARBA" id="ARBA00022475"/>
    </source>
</evidence>
<reference evidence="16 17" key="1">
    <citation type="submission" date="2017-04" db="EMBL/GenBank/DDBJ databases">
        <authorList>
            <person name="Afonso C.L."/>
            <person name="Miller P.J."/>
            <person name="Scott M.A."/>
            <person name="Spackman E."/>
            <person name="Goraichik I."/>
            <person name="Dimitrov K.M."/>
            <person name="Suarez D.L."/>
            <person name="Swayne D.E."/>
        </authorList>
    </citation>
    <scope>NUCLEOTIDE SEQUENCE [LARGE SCALE GENOMIC DNA]</scope>
    <source>
        <strain evidence="16 17">N3/975</strain>
    </source>
</reference>
<dbReference type="InterPro" id="IPR044722">
    <property type="entry name" value="SecA_SF2_C"/>
</dbReference>
<evidence type="ECO:0000256" key="7">
    <source>
        <dbReference type="ARBA" id="ARBA00022840"/>
    </source>
</evidence>
<evidence type="ECO:0000313" key="17">
    <source>
        <dbReference type="Proteomes" id="UP000192940"/>
    </source>
</evidence>
<comment type="subunit">
    <text evidence="12">Monomer and homodimer. Part of the essential Sec protein translocation apparatus which comprises SecA, SecYEG and auxiliary proteins SecDF. Other proteins may also be involved.</text>
</comment>
<dbReference type="SMART" id="SM00957">
    <property type="entry name" value="SecA_DEAD"/>
    <property type="match status" value="1"/>
</dbReference>
<dbReference type="InterPro" id="IPR001650">
    <property type="entry name" value="Helicase_C-like"/>
</dbReference>
<dbReference type="InterPro" id="IPR000185">
    <property type="entry name" value="SecA"/>
</dbReference>
<dbReference type="GO" id="GO:0005829">
    <property type="term" value="C:cytosol"/>
    <property type="evidence" value="ECO:0007669"/>
    <property type="project" value="TreeGrafter"/>
</dbReference>
<dbReference type="Gene3D" id="3.40.50.300">
    <property type="entry name" value="P-loop containing nucleotide triphosphate hydrolases"/>
    <property type="match status" value="3"/>
</dbReference>
<dbReference type="InterPro" id="IPR014018">
    <property type="entry name" value="SecA_motor_DEAD"/>
</dbReference>
<feature type="binding site" evidence="12">
    <location>
        <position position="495"/>
    </location>
    <ligand>
        <name>ATP</name>
        <dbReference type="ChEBI" id="CHEBI:30616"/>
    </ligand>
</feature>
<evidence type="ECO:0000256" key="12">
    <source>
        <dbReference type="HAMAP-Rule" id="MF_01382"/>
    </source>
</evidence>
<evidence type="ECO:0000256" key="6">
    <source>
        <dbReference type="ARBA" id="ARBA00022741"/>
    </source>
</evidence>
<dbReference type="GO" id="GO:0065002">
    <property type="term" value="P:intracellular protein transmembrane transport"/>
    <property type="evidence" value="ECO:0007669"/>
    <property type="project" value="UniProtKB-UniRule"/>
</dbReference>
<feature type="domain" description="Helicase ATP-binding" evidence="13">
    <location>
        <begin position="90"/>
        <end position="247"/>
    </location>
</feature>
<keyword evidence="10 12" id="KW-0811">Translocation</keyword>
<comment type="function">
    <text evidence="12">Part of the Sec protein translocase complex. Interacts with the SecYEG preprotein conducting channel. Has a central role in coupling the hydrolysis of ATP to the transfer of proteins into and across the cell membrane, serving as an ATP-driven molecular motor driving the stepwise translocation of polypeptide chains across the membrane.</text>
</comment>